<dbReference type="InterPro" id="IPR029068">
    <property type="entry name" value="Glyas_Bleomycin-R_OHBP_Dase"/>
</dbReference>
<organism evidence="2 3">
    <name type="scientific">Marinoscillum furvescens DSM 4134</name>
    <dbReference type="NCBI Taxonomy" id="1122208"/>
    <lineage>
        <taxon>Bacteria</taxon>
        <taxon>Pseudomonadati</taxon>
        <taxon>Bacteroidota</taxon>
        <taxon>Cytophagia</taxon>
        <taxon>Cytophagales</taxon>
        <taxon>Reichenbachiellaceae</taxon>
        <taxon>Marinoscillum</taxon>
    </lineage>
</organism>
<dbReference type="Pfam" id="PF00903">
    <property type="entry name" value="Glyoxalase"/>
    <property type="match status" value="1"/>
</dbReference>
<evidence type="ECO:0000259" key="1">
    <source>
        <dbReference type="PROSITE" id="PS51819"/>
    </source>
</evidence>
<comment type="caution">
    <text evidence="2">The sequence shown here is derived from an EMBL/GenBank/DDBJ whole genome shotgun (WGS) entry which is preliminary data.</text>
</comment>
<dbReference type="EMBL" id="QREG01000001">
    <property type="protein sequence ID" value="REE05836.1"/>
    <property type="molecule type" value="Genomic_DNA"/>
</dbReference>
<dbReference type="Gene3D" id="3.10.180.10">
    <property type="entry name" value="2,3-Dihydroxybiphenyl 1,2-Dioxygenase, domain 1"/>
    <property type="match status" value="1"/>
</dbReference>
<keyword evidence="3" id="KW-1185">Reference proteome</keyword>
<keyword evidence="2" id="KW-0456">Lyase</keyword>
<sequence>MGILSQGLRTTIYKVEDLQVAKKWYSEAFGTNPYYEDPKYVGFNIAGYELGLLHEKVETPRTTNVLSYWGVRDITDAFDKMVTTGAIELEAPNEVGGGVKVALLRDPWQNVIGLIYNPHFQPQVDEKLLDEVRGVDPRMEAAFD</sequence>
<dbReference type="SUPFAM" id="SSF54593">
    <property type="entry name" value="Glyoxalase/Bleomycin resistance protein/Dihydroxybiphenyl dioxygenase"/>
    <property type="match status" value="1"/>
</dbReference>
<protein>
    <submittedName>
        <fullName evidence="2">Lactoylglutathione lyase</fullName>
    </submittedName>
</protein>
<dbReference type="AlphaFoldDB" id="A0A3D9LJK1"/>
<dbReference type="InterPro" id="IPR037523">
    <property type="entry name" value="VOC_core"/>
</dbReference>
<gene>
    <name evidence="2" type="ORF">C7460_101355</name>
</gene>
<accession>A0A3D9LJK1</accession>
<dbReference type="PROSITE" id="PS51819">
    <property type="entry name" value="VOC"/>
    <property type="match status" value="1"/>
</dbReference>
<dbReference type="RefSeq" id="WP_221409423.1">
    <property type="nucleotide sequence ID" value="NZ_QREG01000001.1"/>
</dbReference>
<evidence type="ECO:0000313" key="3">
    <source>
        <dbReference type="Proteomes" id="UP000256779"/>
    </source>
</evidence>
<name>A0A3D9LJK1_MARFU</name>
<dbReference type="Proteomes" id="UP000256779">
    <property type="component" value="Unassembled WGS sequence"/>
</dbReference>
<evidence type="ECO:0000313" key="2">
    <source>
        <dbReference type="EMBL" id="REE05836.1"/>
    </source>
</evidence>
<dbReference type="GO" id="GO:0016829">
    <property type="term" value="F:lyase activity"/>
    <property type="evidence" value="ECO:0007669"/>
    <property type="project" value="UniProtKB-KW"/>
</dbReference>
<reference evidence="2 3" key="1">
    <citation type="submission" date="2018-07" db="EMBL/GenBank/DDBJ databases">
        <title>Genomic Encyclopedia of Type Strains, Phase IV (KMG-IV): sequencing the most valuable type-strain genomes for metagenomic binning, comparative biology and taxonomic classification.</title>
        <authorList>
            <person name="Goeker M."/>
        </authorList>
    </citation>
    <scope>NUCLEOTIDE SEQUENCE [LARGE SCALE GENOMIC DNA]</scope>
    <source>
        <strain evidence="2 3">DSM 4134</strain>
    </source>
</reference>
<dbReference type="InterPro" id="IPR004360">
    <property type="entry name" value="Glyas_Fos-R_dOase_dom"/>
</dbReference>
<feature type="domain" description="VOC" evidence="1">
    <location>
        <begin position="7"/>
        <end position="117"/>
    </location>
</feature>
<proteinExistence type="predicted"/>